<dbReference type="RefSeq" id="WP_201630704.1">
    <property type="nucleotide sequence ID" value="NZ_JAEQNB010000001.1"/>
</dbReference>
<evidence type="ECO:0000313" key="1">
    <source>
        <dbReference type="EMBL" id="MBL0385428.1"/>
    </source>
</evidence>
<comment type="caution">
    <text evidence="1">The sequence shown here is derived from an EMBL/GenBank/DDBJ whole genome shotgun (WGS) entry which is preliminary data.</text>
</comment>
<evidence type="ECO:0000313" key="2">
    <source>
        <dbReference type="Proteomes" id="UP000602284"/>
    </source>
</evidence>
<gene>
    <name evidence="1" type="ORF">JJB07_02100</name>
</gene>
<protein>
    <submittedName>
        <fullName evidence="1">DUF4435 domain-containing protein</fullName>
    </submittedName>
</protein>
<proteinExistence type="predicted"/>
<name>A0ABS1J568_9BACL</name>
<sequence>MTAYSKVFVEGKDDQAVLDQLFPIGGMFERAGNKRKALEKVEKDPTAVGLVDRDFDSDEVVKGSRVAECRCAILSRYSLENYFIEPKYLYKLAVFRDFDHLPNWKSEEEIECLILSKAKELCYLAAANEQLLIFQKNKAFHELTPFFDKPQLEAEAVKNELSKRMEQLPTRGDLDEVLKSWEQRSSEIIKECQTLQGVNRWINGKILLRKVIYQEICNIVHRYKEDHFMSDLVNIAKEEGPPSELVEILSGFGVDIRTITF</sequence>
<dbReference type="EMBL" id="JAEQNB010000001">
    <property type="protein sequence ID" value="MBL0385428.1"/>
    <property type="molecule type" value="Genomic_DNA"/>
</dbReference>
<reference evidence="1 2" key="1">
    <citation type="submission" date="2021-01" db="EMBL/GenBank/DDBJ databases">
        <title>Tumebacillus sp. strain ITR2 16S ribosomal RNA gene Genome sequencing and assembly.</title>
        <authorList>
            <person name="Kang M."/>
        </authorList>
    </citation>
    <scope>NUCLEOTIDE SEQUENCE [LARGE SCALE GENOMIC DNA]</scope>
    <source>
        <strain evidence="1 2">ITR2</strain>
    </source>
</reference>
<keyword evidence="2" id="KW-1185">Reference proteome</keyword>
<accession>A0ABS1J568</accession>
<organism evidence="1 2">
    <name type="scientific">Tumebacillus amylolyticus</name>
    <dbReference type="NCBI Taxonomy" id="2801339"/>
    <lineage>
        <taxon>Bacteria</taxon>
        <taxon>Bacillati</taxon>
        <taxon>Bacillota</taxon>
        <taxon>Bacilli</taxon>
        <taxon>Bacillales</taxon>
        <taxon>Alicyclobacillaceae</taxon>
        <taxon>Tumebacillus</taxon>
    </lineage>
</organism>
<dbReference type="Proteomes" id="UP000602284">
    <property type="component" value="Unassembled WGS sequence"/>
</dbReference>